<organism evidence="1 2">
    <name type="scientific">Saccharopolyspora taberi</name>
    <dbReference type="NCBI Taxonomy" id="60895"/>
    <lineage>
        <taxon>Bacteria</taxon>
        <taxon>Bacillati</taxon>
        <taxon>Actinomycetota</taxon>
        <taxon>Actinomycetes</taxon>
        <taxon>Pseudonocardiales</taxon>
        <taxon>Pseudonocardiaceae</taxon>
        <taxon>Saccharopolyspora</taxon>
    </lineage>
</organism>
<protein>
    <submittedName>
        <fullName evidence="1">Uncharacterized protein</fullName>
    </submittedName>
</protein>
<reference evidence="1 2" key="1">
    <citation type="journal article" date="2019" name="Int. J. Syst. Evol. Microbiol.">
        <title>The Global Catalogue of Microorganisms (GCM) 10K type strain sequencing project: providing services to taxonomists for standard genome sequencing and annotation.</title>
        <authorList>
            <consortium name="The Broad Institute Genomics Platform"/>
            <consortium name="The Broad Institute Genome Sequencing Center for Infectious Disease"/>
            <person name="Wu L."/>
            <person name="Ma J."/>
        </authorList>
    </citation>
    <scope>NUCLEOTIDE SEQUENCE [LARGE SCALE GENOMIC DNA]</scope>
    <source>
        <strain evidence="1 2">JCM 9383</strain>
    </source>
</reference>
<dbReference type="EMBL" id="BAAAUX010000002">
    <property type="protein sequence ID" value="GAA2775272.1"/>
    <property type="molecule type" value="Genomic_DNA"/>
</dbReference>
<evidence type="ECO:0000313" key="1">
    <source>
        <dbReference type="EMBL" id="GAA2775272.1"/>
    </source>
</evidence>
<sequence>MRSVGAAESLRRLFSRFLLQYKDFLLDKHLAQSKQLSEVDTEIQFDGGPARRAAIVFR</sequence>
<name>A0ABN3V1Z8_9PSEU</name>
<keyword evidence="2" id="KW-1185">Reference proteome</keyword>
<evidence type="ECO:0000313" key="2">
    <source>
        <dbReference type="Proteomes" id="UP001500979"/>
    </source>
</evidence>
<dbReference type="RefSeq" id="WP_344677598.1">
    <property type="nucleotide sequence ID" value="NZ_BAAAUX010000002.1"/>
</dbReference>
<comment type="caution">
    <text evidence="1">The sequence shown here is derived from an EMBL/GenBank/DDBJ whole genome shotgun (WGS) entry which is preliminary data.</text>
</comment>
<accession>A0ABN3V1Z8</accession>
<dbReference type="Proteomes" id="UP001500979">
    <property type="component" value="Unassembled WGS sequence"/>
</dbReference>
<gene>
    <name evidence="1" type="ORF">GCM10010470_04240</name>
</gene>
<proteinExistence type="predicted"/>